<dbReference type="OrthoDB" id="5195005at2"/>
<organism evidence="1 2">
    <name type="scientific">Arthrobacter psychrochitiniphilus</name>
    <dbReference type="NCBI Taxonomy" id="291045"/>
    <lineage>
        <taxon>Bacteria</taxon>
        <taxon>Bacillati</taxon>
        <taxon>Actinomycetota</taxon>
        <taxon>Actinomycetes</taxon>
        <taxon>Micrococcales</taxon>
        <taxon>Micrococcaceae</taxon>
        <taxon>Arthrobacter</taxon>
    </lineage>
</organism>
<dbReference type="RefSeq" id="WP_110105185.1">
    <property type="nucleotide sequence ID" value="NZ_JACBZZ010000001.1"/>
</dbReference>
<evidence type="ECO:0000313" key="2">
    <source>
        <dbReference type="Proteomes" id="UP000246303"/>
    </source>
</evidence>
<accession>A0A2V3DW59</accession>
<keyword evidence="2" id="KW-1185">Reference proteome</keyword>
<sequence>MVTTGTVRSWNDEEGWGVIDSPVTPGGCWVSFADVRLQAPGFLSLSPGQEVLFEWEAADQDGFCFRAKAATPAGDGIRAVIPPPANPMNNPGGTYRSRLSIRFDE</sequence>
<evidence type="ECO:0000313" key="1">
    <source>
        <dbReference type="EMBL" id="PXA66871.1"/>
    </source>
</evidence>
<name>A0A2V3DW59_9MICC</name>
<comment type="caution">
    <text evidence="1">The sequence shown here is derived from an EMBL/GenBank/DDBJ whole genome shotgun (WGS) entry which is preliminary data.</text>
</comment>
<dbReference type="SUPFAM" id="SSF50249">
    <property type="entry name" value="Nucleic acid-binding proteins"/>
    <property type="match status" value="1"/>
</dbReference>
<dbReference type="Gene3D" id="2.40.50.140">
    <property type="entry name" value="Nucleic acid-binding proteins"/>
    <property type="match status" value="1"/>
</dbReference>
<gene>
    <name evidence="1" type="ORF">CVS29_04755</name>
</gene>
<proteinExistence type="predicted"/>
<dbReference type="AlphaFoldDB" id="A0A2V3DW59"/>
<protein>
    <submittedName>
        <fullName evidence="1">Cold-shock protein</fullName>
    </submittedName>
</protein>
<reference evidence="1 2" key="1">
    <citation type="submission" date="2018-05" db="EMBL/GenBank/DDBJ databases">
        <title>Genetic diversity of glacier-inhabiting Cryobacterium bacteria in China and description of Cryobacterium mengkeensis sp. nov. and Arthrobacter glacialis sp. nov.</title>
        <authorList>
            <person name="Liu Q."/>
            <person name="Xin Y.-H."/>
        </authorList>
    </citation>
    <scope>NUCLEOTIDE SEQUENCE [LARGE SCALE GENOMIC DNA]</scope>
    <source>
        <strain evidence="1 2">GP3</strain>
    </source>
</reference>
<dbReference type="Proteomes" id="UP000246303">
    <property type="component" value="Unassembled WGS sequence"/>
</dbReference>
<dbReference type="InterPro" id="IPR012340">
    <property type="entry name" value="NA-bd_OB-fold"/>
</dbReference>
<dbReference type="EMBL" id="QHLZ01000002">
    <property type="protein sequence ID" value="PXA66871.1"/>
    <property type="molecule type" value="Genomic_DNA"/>
</dbReference>